<proteinExistence type="predicted"/>
<evidence type="ECO:0000313" key="3">
    <source>
        <dbReference type="Proteomes" id="UP000054498"/>
    </source>
</evidence>
<dbReference type="AlphaFoldDB" id="A0A0D2MUL6"/>
<dbReference type="EMBL" id="KK100710">
    <property type="protein sequence ID" value="KIZ04182.1"/>
    <property type="molecule type" value="Genomic_DNA"/>
</dbReference>
<feature type="domain" description="ABC1 atypical kinase-like" evidence="1">
    <location>
        <begin position="1"/>
        <end position="60"/>
    </location>
</feature>
<dbReference type="GeneID" id="25736651"/>
<dbReference type="SUPFAM" id="SSF56112">
    <property type="entry name" value="Protein kinase-like (PK-like)"/>
    <property type="match status" value="1"/>
</dbReference>
<gene>
    <name evidence="2" type="ORF">MNEG_3773</name>
</gene>
<name>A0A0D2MUL6_9CHLO</name>
<accession>A0A0D2MUL6</accession>
<dbReference type="PANTHER" id="PTHR43173">
    <property type="entry name" value="ABC1 FAMILY PROTEIN"/>
    <property type="match status" value="1"/>
</dbReference>
<dbReference type="Proteomes" id="UP000054498">
    <property type="component" value="Unassembled WGS sequence"/>
</dbReference>
<dbReference type="KEGG" id="mng:MNEG_3773"/>
<evidence type="ECO:0000259" key="1">
    <source>
        <dbReference type="Pfam" id="PF03109"/>
    </source>
</evidence>
<dbReference type="PANTHER" id="PTHR43173:SF12">
    <property type="entry name" value="PROTEIN KINASE SUPERFAMILY PROTEIN"/>
    <property type="match status" value="1"/>
</dbReference>
<reference evidence="2 3" key="1">
    <citation type="journal article" date="2013" name="BMC Genomics">
        <title>Reconstruction of the lipid metabolism for the microalga Monoraphidium neglectum from its genome sequence reveals characteristics suitable for biofuel production.</title>
        <authorList>
            <person name="Bogen C."/>
            <person name="Al-Dilaimi A."/>
            <person name="Albersmeier A."/>
            <person name="Wichmann J."/>
            <person name="Grundmann M."/>
            <person name="Rupp O."/>
            <person name="Lauersen K.J."/>
            <person name="Blifernez-Klassen O."/>
            <person name="Kalinowski J."/>
            <person name="Goesmann A."/>
            <person name="Mussgnug J.H."/>
            <person name="Kruse O."/>
        </authorList>
    </citation>
    <scope>NUCLEOTIDE SEQUENCE [LARGE SCALE GENOMIC DNA]</scope>
    <source>
        <strain evidence="2 3">SAG 48.87</strain>
    </source>
</reference>
<organism evidence="2 3">
    <name type="scientific">Monoraphidium neglectum</name>
    <dbReference type="NCBI Taxonomy" id="145388"/>
    <lineage>
        <taxon>Eukaryota</taxon>
        <taxon>Viridiplantae</taxon>
        <taxon>Chlorophyta</taxon>
        <taxon>core chlorophytes</taxon>
        <taxon>Chlorophyceae</taxon>
        <taxon>CS clade</taxon>
        <taxon>Sphaeropleales</taxon>
        <taxon>Selenastraceae</taxon>
        <taxon>Monoraphidium</taxon>
    </lineage>
</organism>
<dbReference type="Pfam" id="PF03109">
    <property type="entry name" value="ABC1"/>
    <property type="match status" value="1"/>
</dbReference>
<dbReference type="InterPro" id="IPR051130">
    <property type="entry name" value="Mito_struct-func_regulator"/>
</dbReference>
<protein>
    <recommendedName>
        <fullName evidence="1">ABC1 atypical kinase-like domain-containing protein</fullName>
    </recommendedName>
</protein>
<sequence>MIMGEGLFQADGHPGNILVRHGGSIALLDYGQSKQLPGAEREALARLMIALDREDTPAINAAITGLGVQIDKVDPELRRSLAYGMFDTRGTVGAPS</sequence>
<dbReference type="RefSeq" id="XP_013903201.1">
    <property type="nucleotide sequence ID" value="XM_014047747.1"/>
</dbReference>
<dbReference type="InterPro" id="IPR004147">
    <property type="entry name" value="ABC1_dom"/>
</dbReference>
<dbReference type="InterPro" id="IPR011009">
    <property type="entry name" value="Kinase-like_dom_sf"/>
</dbReference>
<evidence type="ECO:0000313" key="2">
    <source>
        <dbReference type="EMBL" id="KIZ04182.1"/>
    </source>
</evidence>
<dbReference type="OrthoDB" id="427480at2759"/>
<keyword evidence="3" id="KW-1185">Reference proteome</keyword>